<name>A0AAF0TRA5_SOLVR</name>
<keyword evidence="3" id="KW-1185">Reference proteome</keyword>
<dbReference type="PANTHER" id="PTHR33180">
    <property type="entry name" value="PHOTOSYSTEM II CP43 REACTION CENTER PROTEIN"/>
    <property type="match status" value="1"/>
</dbReference>
<gene>
    <name evidence="2" type="ORF">MTR67_022851</name>
</gene>
<reference evidence="2" key="1">
    <citation type="submission" date="2023-08" db="EMBL/GenBank/DDBJ databases">
        <title>A de novo genome assembly of Solanum verrucosum Schlechtendal, a Mexican diploid species geographically isolated from the other diploid A-genome species in potato relatives.</title>
        <authorList>
            <person name="Hosaka K."/>
        </authorList>
    </citation>
    <scope>NUCLEOTIDE SEQUENCE</scope>
    <source>
        <tissue evidence="2">Young leaves</tissue>
    </source>
</reference>
<evidence type="ECO:0000313" key="3">
    <source>
        <dbReference type="Proteomes" id="UP001234989"/>
    </source>
</evidence>
<accession>A0AAF0TRA5</accession>
<feature type="region of interest" description="Disordered" evidence="1">
    <location>
        <begin position="32"/>
        <end position="59"/>
    </location>
</feature>
<feature type="region of interest" description="Disordered" evidence="1">
    <location>
        <begin position="195"/>
        <end position="219"/>
    </location>
</feature>
<evidence type="ECO:0000313" key="2">
    <source>
        <dbReference type="EMBL" id="WMV29466.1"/>
    </source>
</evidence>
<dbReference type="Proteomes" id="UP001234989">
    <property type="component" value="Chromosome 5"/>
</dbReference>
<sequence length="247" mass="26994">MAIPKVPAINQPPRKRARGIVINEGAALSRSTQVKLPPTVGKNTSKGKGHVEPSPAETSFDSMGIYVTHLTTSESDNEGNSGTRSPIFVFEQKDDQTLQLKRAELCSKALHDSARIHVPPPPPAQTVEQFHKFEIYTWPRGSYIPSWVREFHVEYGKLVPKGNKKANLFAPVDHIVVQGRRVKCIINDINEMLGSKHNPPTKAGKPSSTPGTSTIVPSTSVVTPPCTIAASRPPLTQDMLFKMGYLA</sequence>
<dbReference type="EMBL" id="CP133616">
    <property type="protein sequence ID" value="WMV29466.1"/>
    <property type="molecule type" value="Genomic_DNA"/>
</dbReference>
<dbReference type="AlphaFoldDB" id="A0AAF0TRA5"/>
<proteinExistence type="predicted"/>
<evidence type="ECO:0000256" key="1">
    <source>
        <dbReference type="SAM" id="MobiDB-lite"/>
    </source>
</evidence>
<feature type="compositionally biased region" description="Low complexity" evidence="1">
    <location>
        <begin position="206"/>
        <end position="219"/>
    </location>
</feature>
<organism evidence="2 3">
    <name type="scientific">Solanum verrucosum</name>
    <dbReference type="NCBI Taxonomy" id="315347"/>
    <lineage>
        <taxon>Eukaryota</taxon>
        <taxon>Viridiplantae</taxon>
        <taxon>Streptophyta</taxon>
        <taxon>Embryophyta</taxon>
        <taxon>Tracheophyta</taxon>
        <taxon>Spermatophyta</taxon>
        <taxon>Magnoliopsida</taxon>
        <taxon>eudicotyledons</taxon>
        <taxon>Gunneridae</taxon>
        <taxon>Pentapetalae</taxon>
        <taxon>asterids</taxon>
        <taxon>lamiids</taxon>
        <taxon>Solanales</taxon>
        <taxon>Solanaceae</taxon>
        <taxon>Solanoideae</taxon>
        <taxon>Solaneae</taxon>
        <taxon>Solanum</taxon>
    </lineage>
</organism>
<dbReference type="PANTHER" id="PTHR33180:SF31">
    <property type="entry name" value="POLYPROTEIN PROTEIN"/>
    <property type="match status" value="1"/>
</dbReference>
<protein>
    <submittedName>
        <fullName evidence="2">Uncharacterized protein</fullName>
    </submittedName>
</protein>